<dbReference type="RefSeq" id="XP_013259309.1">
    <property type="nucleotide sequence ID" value="XM_013403855.1"/>
</dbReference>
<dbReference type="PANTHER" id="PTHR28532:SF1">
    <property type="entry name" value="ORAL CANCER OVEREXPRESSED 1"/>
    <property type="match status" value="1"/>
</dbReference>
<organism evidence="2 3">
    <name type="scientific">Exophiala aquamarina CBS 119918</name>
    <dbReference type="NCBI Taxonomy" id="1182545"/>
    <lineage>
        <taxon>Eukaryota</taxon>
        <taxon>Fungi</taxon>
        <taxon>Dikarya</taxon>
        <taxon>Ascomycota</taxon>
        <taxon>Pezizomycotina</taxon>
        <taxon>Eurotiomycetes</taxon>
        <taxon>Chaetothyriomycetidae</taxon>
        <taxon>Chaetothyriales</taxon>
        <taxon>Herpotrichiellaceae</taxon>
        <taxon>Exophiala</taxon>
    </lineage>
</organism>
<proteinExistence type="predicted"/>
<dbReference type="GeneID" id="25281823"/>
<dbReference type="PANTHER" id="PTHR28532">
    <property type="entry name" value="GEO13458P1"/>
    <property type="match status" value="1"/>
</dbReference>
<dbReference type="EMBL" id="AMGV01000005">
    <property type="protein sequence ID" value="KEF56719.1"/>
    <property type="molecule type" value="Genomic_DNA"/>
</dbReference>
<sequence>MASDPFDELLDIENNYYKEGYDAGVVDSTYAGLVEGKVFGVEKGYEKALELGKHRGRALVWQRRLGLSNASGEALREVTTSSAGTPTASTLSDAAMMRQVCQTLPRLSTNARLQRHVEALSIAADPASVAKDNSDEAVTEFDERIAKARAKAKVIATIVGETFNPTSTGNTGIEDSTGLNARQ</sequence>
<dbReference type="VEuPathDB" id="FungiDB:A1O9_06909"/>
<reference evidence="2 3" key="1">
    <citation type="submission" date="2013-03" db="EMBL/GenBank/DDBJ databases">
        <title>The Genome Sequence of Exophiala aquamarina CBS 119918.</title>
        <authorList>
            <consortium name="The Broad Institute Genomics Platform"/>
            <person name="Cuomo C."/>
            <person name="de Hoog S."/>
            <person name="Gorbushina A."/>
            <person name="Walker B."/>
            <person name="Young S.K."/>
            <person name="Zeng Q."/>
            <person name="Gargeya S."/>
            <person name="Fitzgerald M."/>
            <person name="Haas B."/>
            <person name="Abouelleil A."/>
            <person name="Allen A.W."/>
            <person name="Alvarado L."/>
            <person name="Arachchi H.M."/>
            <person name="Berlin A.M."/>
            <person name="Chapman S.B."/>
            <person name="Gainer-Dewar J."/>
            <person name="Goldberg J."/>
            <person name="Griggs A."/>
            <person name="Gujja S."/>
            <person name="Hansen M."/>
            <person name="Howarth C."/>
            <person name="Imamovic A."/>
            <person name="Ireland A."/>
            <person name="Larimer J."/>
            <person name="McCowan C."/>
            <person name="Murphy C."/>
            <person name="Pearson M."/>
            <person name="Poon T.W."/>
            <person name="Priest M."/>
            <person name="Roberts A."/>
            <person name="Saif S."/>
            <person name="Shea T."/>
            <person name="Sisk P."/>
            <person name="Sykes S."/>
            <person name="Wortman J."/>
            <person name="Nusbaum C."/>
            <person name="Birren B."/>
        </authorList>
    </citation>
    <scope>NUCLEOTIDE SEQUENCE [LARGE SCALE GENOMIC DNA]</scope>
    <source>
        <strain evidence="2 3">CBS 119918</strain>
    </source>
</reference>
<dbReference type="AlphaFoldDB" id="A0A072P9D1"/>
<feature type="region of interest" description="Disordered" evidence="1">
    <location>
        <begin position="164"/>
        <end position="183"/>
    </location>
</feature>
<evidence type="ECO:0000313" key="2">
    <source>
        <dbReference type="EMBL" id="KEF56719.1"/>
    </source>
</evidence>
<keyword evidence="3" id="KW-1185">Reference proteome</keyword>
<protein>
    <submittedName>
        <fullName evidence="2">Uncharacterized protein</fullName>
    </submittedName>
</protein>
<gene>
    <name evidence="2" type="ORF">A1O9_06909</name>
</gene>
<accession>A0A072P9D1</accession>
<comment type="caution">
    <text evidence="2">The sequence shown here is derived from an EMBL/GenBank/DDBJ whole genome shotgun (WGS) entry which is preliminary data.</text>
</comment>
<name>A0A072P9D1_9EURO</name>
<evidence type="ECO:0000256" key="1">
    <source>
        <dbReference type="SAM" id="MobiDB-lite"/>
    </source>
</evidence>
<dbReference type="InterPro" id="IPR052436">
    <property type="entry name" value="LTO1_adapter"/>
</dbReference>
<evidence type="ECO:0000313" key="3">
    <source>
        <dbReference type="Proteomes" id="UP000027920"/>
    </source>
</evidence>
<dbReference type="Proteomes" id="UP000027920">
    <property type="component" value="Unassembled WGS sequence"/>
</dbReference>
<dbReference type="HOGENOM" id="CLU_093235_1_0_1"/>
<dbReference type="STRING" id="1182545.A0A072P9D1"/>
<dbReference type="OrthoDB" id="48036at2759"/>